<dbReference type="EMBL" id="GEDC01000840">
    <property type="protein sequence ID" value="JAS36458.1"/>
    <property type="molecule type" value="Transcribed_RNA"/>
</dbReference>
<accession>A0A1B6EEW0</accession>
<name>A0A1B6EEW0_9HEMI</name>
<reference evidence="1" key="1">
    <citation type="submission" date="2015-12" db="EMBL/GenBank/DDBJ databases">
        <title>De novo transcriptome assembly of four potential Pierce s Disease insect vectors from Arizona vineyards.</title>
        <authorList>
            <person name="Tassone E.E."/>
        </authorList>
    </citation>
    <scope>NUCLEOTIDE SEQUENCE</scope>
</reference>
<sequence length="171" mass="19822">MALSRKIMDCLLALSRNLKANFNGDHYFKEIFKNYHFYLRWLSNCVDGPGDGFFRDVIKVNAHTVSSSIDVEGVLRLVKGYRYGDHRYCVVNGFYHAGQASVGDENFNIRMSWKRIQTNVTLKSTVDQHGTVSKTLDEKKADHQLSPPTKFSIRSVNNAFLNRFFDLWRYL</sequence>
<evidence type="ECO:0000313" key="1">
    <source>
        <dbReference type="EMBL" id="JAS36458.1"/>
    </source>
</evidence>
<proteinExistence type="predicted"/>
<protein>
    <submittedName>
        <fullName evidence="1">Uncharacterized protein</fullName>
    </submittedName>
</protein>
<dbReference type="AlphaFoldDB" id="A0A1B6EEW0"/>
<organism evidence="1">
    <name type="scientific">Clastoptera arizonana</name>
    <name type="common">Arizona spittle bug</name>
    <dbReference type="NCBI Taxonomy" id="38151"/>
    <lineage>
        <taxon>Eukaryota</taxon>
        <taxon>Metazoa</taxon>
        <taxon>Ecdysozoa</taxon>
        <taxon>Arthropoda</taxon>
        <taxon>Hexapoda</taxon>
        <taxon>Insecta</taxon>
        <taxon>Pterygota</taxon>
        <taxon>Neoptera</taxon>
        <taxon>Paraneoptera</taxon>
        <taxon>Hemiptera</taxon>
        <taxon>Auchenorrhyncha</taxon>
        <taxon>Cercopoidea</taxon>
        <taxon>Clastopteridae</taxon>
        <taxon>Clastoptera</taxon>
    </lineage>
</organism>
<gene>
    <name evidence="1" type="ORF">g.43360</name>
</gene>